<dbReference type="InterPro" id="IPR012340">
    <property type="entry name" value="NA-bd_OB-fold"/>
</dbReference>
<reference evidence="5" key="2">
    <citation type="journal article" date="2021" name="PeerJ">
        <title>Extensive microbial diversity within the chicken gut microbiome revealed by metagenomics and culture.</title>
        <authorList>
            <person name="Gilroy R."/>
            <person name="Ravi A."/>
            <person name="Getino M."/>
            <person name="Pursley I."/>
            <person name="Horton D.L."/>
            <person name="Alikhan N.F."/>
            <person name="Baker D."/>
            <person name="Gharbi K."/>
            <person name="Hall N."/>
            <person name="Watson M."/>
            <person name="Adriaenssens E.M."/>
            <person name="Foster-Nyarko E."/>
            <person name="Jarju S."/>
            <person name="Secka A."/>
            <person name="Antonio M."/>
            <person name="Oren A."/>
            <person name="Chaudhuri R.R."/>
            <person name="La Ragione R."/>
            <person name="Hildebrand F."/>
            <person name="Pallen M.J."/>
        </authorList>
    </citation>
    <scope>NUCLEOTIDE SEQUENCE</scope>
    <source>
        <strain evidence="5">C6-149</strain>
    </source>
</reference>
<keyword evidence="2 3" id="KW-0694">RNA-binding</keyword>
<reference evidence="5" key="1">
    <citation type="submission" date="2020-10" db="EMBL/GenBank/DDBJ databases">
        <authorList>
            <person name="Gilroy R."/>
        </authorList>
    </citation>
    <scope>NUCLEOTIDE SEQUENCE</scope>
    <source>
        <strain evidence="5">C6-149</strain>
    </source>
</reference>
<accession>A0A9D9E6S7</accession>
<comment type="caution">
    <text evidence="5">The sequence shown here is derived from an EMBL/GenBank/DDBJ whole genome shotgun (WGS) entry which is preliminary data.</text>
</comment>
<proteinExistence type="predicted"/>
<evidence type="ECO:0000256" key="1">
    <source>
        <dbReference type="ARBA" id="ARBA00022555"/>
    </source>
</evidence>
<dbReference type="GO" id="GO:0000049">
    <property type="term" value="F:tRNA binding"/>
    <property type="evidence" value="ECO:0007669"/>
    <property type="project" value="UniProtKB-UniRule"/>
</dbReference>
<dbReference type="Proteomes" id="UP000823614">
    <property type="component" value="Unassembled WGS sequence"/>
</dbReference>
<protein>
    <submittedName>
        <fullName evidence="5">DUF4479 and tRNA-binding domain-containing protein</fullName>
    </submittedName>
</protein>
<evidence type="ECO:0000256" key="3">
    <source>
        <dbReference type="PROSITE-ProRule" id="PRU00209"/>
    </source>
</evidence>
<dbReference type="InterPro" id="IPR037154">
    <property type="entry name" value="YtpR-like_sf"/>
</dbReference>
<dbReference type="Pfam" id="PF14794">
    <property type="entry name" value="DUF4479"/>
    <property type="match status" value="1"/>
</dbReference>
<dbReference type="AlphaFoldDB" id="A0A9D9E6S7"/>
<evidence type="ECO:0000259" key="4">
    <source>
        <dbReference type="PROSITE" id="PS50886"/>
    </source>
</evidence>
<gene>
    <name evidence="5" type="ORF">IAA89_05965</name>
</gene>
<evidence type="ECO:0000256" key="2">
    <source>
        <dbReference type="ARBA" id="ARBA00022884"/>
    </source>
</evidence>
<dbReference type="EMBL" id="JADIMP010000095">
    <property type="protein sequence ID" value="MBO8441958.1"/>
    <property type="molecule type" value="Genomic_DNA"/>
</dbReference>
<dbReference type="InterPro" id="IPR033714">
    <property type="entry name" value="tRNA_bind_bactPheRS"/>
</dbReference>
<feature type="domain" description="TRNA-binding" evidence="4">
    <location>
        <begin position="90"/>
        <end position="202"/>
    </location>
</feature>
<dbReference type="NCBIfam" id="NF045760">
    <property type="entry name" value="YtpR"/>
    <property type="match status" value="1"/>
</dbReference>
<dbReference type="CDD" id="cd02796">
    <property type="entry name" value="tRNA_bind_bactPheRS"/>
    <property type="match status" value="1"/>
</dbReference>
<dbReference type="Gene3D" id="2.40.50.140">
    <property type="entry name" value="Nucleic acid-binding proteins"/>
    <property type="match status" value="1"/>
</dbReference>
<dbReference type="Pfam" id="PF01588">
    <property type="entry name" value="tRNA_bind"/>
    <property type="match status" value="1"/>
</dbReference>
<dbReference type="PROSITE" id="PS50886">
    <property type="entry name" value="TRBD"/>
    <property type="match status" value="1"/>
</dbReference>
<organism evidence="5 6">
    <name type="scientific">Candidatus Gallilactobacillus intestinavium</name>
    <dbReference type="NCBI Taxonomy" id="2840838"/>
    <lineage>
        <taxon>Bacteria</taxon>
        <taxon>Bacillati</taxon>
        <taxon>Bacillota</taxon>
        <taxon>Bacilli</taxon>
        <taxon>Lactobacillales</taxon>
        <taxon>Lactobacillaceae</taxon>
        <taxon>Lactobacillaceae incertae sedis</taxon>
        <taxon>Candidatus Gallilactobacillus</taxon>
    </lineage>
</organism>
<evidence type="ECO:0000313" key="6">
    <source>
        <dbReference type="Proteomes" id="UP000823614"/>
    </source>
</evidence>
<sequence>MLISSMNENFPNTLVIIIKPDVVKQSEIINKDVVRIFDSKTDETLGFNFLNVDKVDDSIVGNGFINLSENQIKKLNNKLSKSGFNPELSLDKNPKFVIGYVKTIKDHPNSDHLKIAYVDVGEKDLLQIVSGSPNIKSNINVVVAKNGAVMPDGKIIWSGKLRGVDSNGMIASGYELHLKNAPTKKGALILPNDFGTIGSEFDFNKGNQLFNN</sequence>
<name>A0A9D9E6S7_9LACO</name>
<dbReference type="Gene3D" id="3.30.1940.10">
    <property type="entry name" value="YtpR-like"/>
    <property type="match status" value="1"/>
</dbReference>
<dbReference type="SUPFAM" id="SSF50249">
    <property type="entry name" value="Nucleic acid-binding proteins"/>
    <property type="match status" value="1"/>
</dbReference>
<keyword evidence="1 3" id="KW-0820">tRNA-binding</keyword>
<evidence type="ECO:0000313" key="5">
    <source>
        <dbReference type="EMBL" id="MBO8441958.1"/>
    </source>
</evidence>
<dbReference type="InterPro" id="IPR002547">
    <property type="entry name" value="tRNA-bd_dom"/>
</dbReference>
<dbReference type="InterPro" id="IPR027855">
    <property type="entry name" value="DUF4479"/>
</dbReference>